<dbReference type="SUPFAM" id="SSF53850">
    <property type="entry name" value="Periplasmic binding protein-like II"/>
    <property type="match status" value="1"/>
</dbReference>
<comment type="subcellular location">
    <subcellularLocation>
        <location evidence="2">Cell membrane</location>
        <topology evidence="2">Lipid-anchor</topology>
    </subcellularLocation>
</comment>
<evidence type="ECO:0000256" key="8">
    <source>
        <dbReference type="ARBA" id="ARBA00023288"/>
    </source>
</evidence>
<comment type="caution">
    <text evidence="11">The sequence shown here is derived from an EMBL/GenBank/DDBJ whole genome shotgun (WGS) entry which is preliminary data.</text>
</comment>
<evidence type="ECO:0000256" key="9">
    <source>
        <dbReference type="SAM" id="SignalP"/>
    </source>
</evidence>
<dbReference type="Gene3D" id="3.40.190.10">
    <property type="entry name" value="Periplasmic binding protein-like II"/>
    <property type="match status" value="2"/>
</dbReference>
<gene>
    <name evidence="11" type="ORF">H8695_05215</name>
</gene>
<feature type="domain" description="PBP" evidence="10">
    <location>
        <begin position="81"/>
        <end position="273"/>
    </location>
</feature>
<evidence type="ECO:0000259" key="10">
    <source>
        <dbReference type="Pfam" id="PF12849"/>
    </source>
</evidence>
<dbReference type="RefSeq" id="WP_249299844.1">
    <property type="nucleotide sequence ID" value="NZ_JACRSP010000002.1"/>
</dbReference>
<organism evidence="11 12">
    <name type="scientific">Feifania hominis</name>
    <dbReference type="NCBI Taxonomy" id="2763660"/>
    <lineage>
        <taxon>Bacteria</taxon>
        <taxon>Bacillati</taxon>
        <taxon>Bacillota</taxon>
        <taxon>Clostridia</taxon>
        <taxon>Eubacteriales</taxon>
        <taxon>Feifaniaceae</taxon>
        <taxon>Feifania</taxon>
    </lineage>
</organism>
<keyword evidence="5" id="KW-0813">Transport</keyword>
<proteinExistence type="inferred from homology"/>
<feature type="signal peptide" evidence="9">
    <location>
        <begin position="1"/>
        <end position="26"/>
    </location>
</feature>
<evidence type="ECO:0000256" key="5">
    <source>
        <dbReference type="ARBA" id="ARBA00022592"/>
    </source>
</evidence>
<comment type="subunit">
    <text evidence="4">The complex is composed of two ATP-binding proteins (PstB), two transmembrane proteins (PstC and PstA) and a solute-binding protein (PstS).</text>
</comment>
<comment type="similarity">
    <text evidence="3">Belongs to the PstS family.</text>
</comment>
<evidence type="ECO:0000256" key="7">
    <source>
        <dbReference type="ARBA" id="ARBA00023139"/>
    </source>
</evidence>
<evidence type="ECO:0000313" key="11">
    <source>
        <dbReference type="EMBL" id="MBC8536090.1"/>
    </source>
</evidence>
<keyword evidence="7" id="KW-0564">Palmitate</keyword>
<sequence length="303" mass="33245">MKNAKKLTALLLAAALAAGFSGCAPKQEPSQPDGTFVFTQDNYPRMGGSLAALPLGEAVTASVLGIDRESAGQLIVFEGSTTDNYKALVDGTFDILLAYEPSQEAKEYAEEQGFEWEMTPVGRDALVFITGEDNPIDSLSTEQIKDIYRGKLKSWSEVGGSQSEIIPYQRNKDSGSQTLFDKLIDLGDELMDAPTDKVIGSMIGLLEVVADYENSKDALGYTVYYYLTNMETDKLSRSKILSVDGVAPSNETIASKEYPYTNDFYVVIPKGKAQDDPVYILYDWIRSAQGLELVEREGYVPVK</sequence>
<dbReference type="PANTHER" id="PTHR30570">
    <property type="entry name" value="PERIPLASMIC PHOSPHATE BINDING COMPONENT OF PHOSPHATE ABC TRANSPORTER"/>
    <property type="match status" value="1"/>
</dbReference>
<evidence type="ECO:0000256" key="4">
    <source>
        <dbReference type="ARBA" id="ARBA00011529"/>
    </source>
</evidence>
<dbReference type="EMBL" id="JACRSP010000002">
    <property type="protein sequence ID" value="MBC8536090.1"/>
    <property type="molecule type" value="Genomic_DNA"/>
</dbReference>
<dbReference type="InterPro" id="IPR050811">
    <property type="entry name" value="Phosphate_ABC_transporter"/>
</dbReference>
<dbReference type="Pfam" id="PF12849">
    <property type="entry name" value="PBP_like_2"/>
    <property type="match status" value="1"/>
</dbReference>
<keyword evidence="12" id="KW-1185">Reference proteome</keyword>
<dbReference type="Proteomes" id="UP000620366">
    <property type="component" value="Unassembled WGS sequence"/>
</dbReference>
<evidence type="ECO:0000256" key="6">
    <source>
        <dbReference type="ARBA" id="ARBA00022729"/>
    </source>
</evidence>
<reference evidence="11" key="1">
    <citation type="submission" date="2020-08" db="EMBL/GenBank/DDBJ databases">
        <title>Genome public.</title>
        <authorList>
            <person name="Liu C."/>
            <person name="Sun Q."/>
        </authorList>
    </citation>
    <scope>NUCLEOTIDE SEQUENCE</scope>
    <source>
        <strain evidence="11">BX7</strain>
    </source>
</reference>
<accession>A0A926HUM1</accession>
<protein>
    <submittedName>
        <fullName evidence="11">Substrate-binding domain-containing protein</fullName>
    </submittedName>
</protein>
<dbReference type="PANTHER" id="PTHR30570:SF1">
    <property type="entry name" value="PHOSPHATE-BINDING PROTEIN PSTS"/>
    <property type="match status" value="1"/>
</dbReference>
<keyword evidence="6 9" id="KW-0732">Signal</keyword>
<keyword evidence="8" id="KW-0449">Lipoprotein</keyword>
<evidence type="ECO:0000256" key="1">
    <source>
        <dbReference type="ARBA" id="ARBA00002841"/>
    </source>
</evidence>
<dbReference type="GO" id="GO:0005886">
    <property type="term" value="C:plasma membrane"/>
    <property type="evidence" value="ECO:0007669"/>
    <property type="project" value="UniProtKB-SubCell"/>
</dbReference>
<evidence type="ECO:0000256" key="2">
    <source>
        <dbReference type="ARBA" id="ARBA00004193"/>
    </source>
</evidence>
<evidence type="ECO:0000313" key="12">
    <source>
        <dbReference type="Proteomes" id="UP000620366"/>
    </source>
</evidence>
<name>A0A926HUM1_9FIRM</name>
<dbReference type="GO" id="GO:0006817">
    <property type="term" value="P:phosphate ion transport"/>
    <property type="evidence" value="ECO:0007669"/>
    <property type="project" value="UniProtKB-KW"/>
</dbReference>
<dbReference type="PROSITE" id="PS51257">
    <property type="entry name" value="PROKAR_LIPOPROTEIN"/>
    <property type="match status" value="1"/>
</dbReference>
<comment type="function">
    <text evidence="1">Part of the ABC transporter complex PstSACB involved in phosphate import.</text>
</comment>
<feature type="chain" id="PRO_5037321473" evidence="9">
    <location>
        <begin position="27"/>
        <end position="303"/>
    </location>
</feature>
<dbReference type="InterPro" id="IPR024370">
    <property type="entry name" value="PBP_domain"/>
</dbReference>
<dbReference type="AlphaFoldDB" id="A0A926HUM1"/>
<keyword evidence="5" id="KW-0592">Phosphate transport</keyword>
<evidence type="ECO:0000256" key="3">
    <source>
        <dbReference type="ARBA" id="ARBA00008725"/>
    </source>
</evidence>